<dbReference type="EMBL" id="ML996127">
    <property type="protein sequence ID" value="KAF2736235.1"/>
    <property type="molecule type" value="Genomic_DNA"/>
</dbReference>
<dbReference type="PANTHER" id="PTHR12663">
    <property type="entry name" value="ANDROGEN INDUCED INHIBITOR OF PROLIFERATION AS3 / PDS5-RELATED"/>
    <property type="match status" value="1"/>
</dbReference>
<feature type="compositionally biased region" description="Basic and acidic residues" evidence="6">
    <location>
        <begin position="1289"/>
        <end position="1300"/>
    </location>
</feature>
<keyword evidence="2" id="KW-0132">Cell division</keyword>
<dbReference type="GO" id="GO:0051301">
    <property type="term" value="P:cell division"/>
    <property type="evidence" value="ECO:0007669"/>
    <property type="project" value="UniProtKB-KW"/>
</dbReference>
<gene>
    <name evidence="7" type="ORF">EJ04DRAFT_463418</name>
</gene>
<dbReference type="CDD" id="cd19953">
    <property type="entry name" value="PDS5"/>
    <property type="match status" value="1"/>
</dbReference>
<dbReference type="GO" id="GO:0000785">
    <property type="term" value="C:chromatin"/>
    <property type="evidence" value="ECO:0007669"/>
    <property type="project" value="TreeGrafter"/>
</dbReference>
<name>A0A9P4R174_9PLEO</name>
<evidence type="ECO:0000256" key="6">
    <source>
        <dbReference type="SAM" id="MobiDB-lite"/>
    </source>
</evidence>
<organism evidence="7 8">
    <name type="scientific">Polyplosphaeria fusca</name>
    <dbReference type="NCBI Taxonomy" id="682080"/>
    <lineage>
        <taxon>Eukaryota</taxon>
        <taxon>Fungi</taxon>
        <taxon>Dikarya</taxon>
        <taxon>Ascomycota</taxon>
        <taxon>Pezizomycotina</taxon>
        <taxon>Dothideomycetes</taxon>
        <taxon>Pleosporomycetidae</taxon>
        <taxon>Pleosporales</taxon>
        <taxon>Tetraplosphaeriaceae</taxon>
        <taxon>Polyplosphaeria</taxon>
    </lineage>
</organism>
<comment type="subcellular location">
    <subcellularLocation>
        <location evidence="1">Nucleus</location>
    </subcellularLocation>
</comment>
<evidence type="ECO:0000256" key="2">
    <source>
        <dbReference type="ARBA" id="ARBA00022618"/>
    </source>
</evidence>
<dbReference type="Proteomes" id="UP000799444">
    <property type="component" value="Unassembled WGS sequence"/>
</dbReference>
<dbReference type="GO" id="GO:0007064">
    <property type="term" value="P:mitotic sister chromatid cohesion"/>
    <property type="evidence" value="ECO:0007669"/>
    <property type="project" value="InterPro"/>
</dbReference>
<dbReference type="InterPro" id="IPR016024">
    <property type="entry name" value="ARM-type_fold"/>
</dbReference>
<feature type="compositionally biased region" description="Basic and acidic residues" evidence="6">
    <location>
        <begin position="1414"/>
        <end position="1423"/>
    </location>
</feature>
<reference evidence="7" key="1">
    <citation type="journal article" date="2020" name="Stud. Mycol.">
        <title>101 Dothideomycetes genomes: a test case for predicting lifestyles and emergence of pathogens.</title>
        <authorList>
            <person name="Haridas S."/>
            <person name="Albert R."/>
            <person name="Binder M."/>
            <person name="Bloem J."/>
            <person name="Labutti K."/>
            <person name="Salamov A."/>
            <person name="Andreopoulos B."/>
            <person name="Baker S."/>
            <person name="Barry K."/>
            <person name="Bills G."/>
            <person name="Bluhm B."/>
            <person name="Cannon C."/>
            <person name="Castanera R."/>
            <person name="Culley D."/>
            <person name="Daum C."/>
            <person name="Ezra D."/>
            <person name="Gonzalez J."/>
            <person name="Henrissat B."/>
            <person name="Kuo A."/>
            <person name="Liang C."/>
            <person name="Lipzen A."/>
            <person name="Lutzoni F."/>
            <person name="Magnuson J."/>
            <person name="Mondo S."/>
            <person name="Nolan M."/>
            <person name="Ohm R."/>
            <person name="Pangilinan J."/>
            <person name="Park H.-J."/>
            <person name="Ramirez L."/>
            <person name="Alfaro M."/>
            <person name="Sun H."/>
            <person name="Tritt A."/>
            <person name="Yoshinaga Y."/>
            <person name="Zwiers L.-H."/>
            <person name="Turgeon B."/>
            <person name="Goodwin S."/>
            <person name="Spatafora J."/>
            <person name="Crous P."/>
            <person name="Grigoriev I."/>
        </authorList>
    </citation>
    <scope>NUCLEOTIDE SEQUENCE</scope>
    <source>
        <strain evidence="7">CBS 125425</strain>
    </source>
</reference>
<keyword evidence="4" id="KW-0539">Nucleus</keyword>
<feature type="region of interest" description="Disordered" evidence="6">
    <location>
        <begin position="1"/>
        <end position="22"/>
    </location>
</feature>
<evidence type="ECO:0000256" key="5">
    <source>
        <dbReference type="ARBA" id="ARBA00023306"/>
    </source>
</evidence>
<keyword evidence="3" id="KW-0498">Mitosis</keyword>
<protein>
    <submittedName>
        <fullName evidence="7">Sister chromatid cohesion and DNA repair protein</fullName>
    </submittedName>
</protein>
<dbReference type="OrthoDB" id="200660at2759"/>
<dbReference type="SUPFAM" id="SSF48371">
    <property type="entry name" value="ARM repeat"/>
    <property type="match status" value="1"/>
</dbReference>
<dbReference type="Pfam" id="PF20168">
    <property type="entry name" value="PDS5"/>
    <property type="match status" value="1"/>
</dbReference>
<feature type="compositionally biased region" description="Acidic residues" evidence="6">
    <location>
        <begin position="1369"/>
        <end position="1388"/>
    </location>
</feature>
<dbReference type="PANTHER" id="PTHR12663:SF0">
    <property type="entry name" value="PRECOCIOUS DISSOCIATION OF SISTERS 5, ISOFORM A"/>
    <property type="match status" value="1"/>
</dbReference>
<dbReference type="GO" id="GO:0006281">
    <property type="term" value="P:DNA repair"/>
    <property type="evidence" value="ECO:0007669"/>
    <property type="project" value="TreeGrafter"/>
</dbReference>
<evidence type="ECO:0000256" key="1">
    <source>
        <dbReference type="ARBA" id="ARBA00004123"/>
    </source>
</evidence>
<comment type="caution">
    <text evidence="7">The sequence shown here is derived from an EMBL/GenBank/DDBJ whole genome shotgun (WGS) entry which is preliminary data.</text>
</comment>
<keyword evidence="8" id="KW-1185">Reference proteome</keyword>
<evidence type="ECO:0000256" key="3">
    <source>
        <dbReference type="ARBA" id="ARBA00022776"/>
    </source>
</evidence>
<dbReference type="Gene3D" id="1.25.10.10">
    <property type="entry name" value="Leucine-rich Repeat Variant"/>
    <property type="match status" value="1"/>
</dbReference>
<evidence type="ECO:0000256" key="4">
    <source>
        <dbReference type="ARBA" id="ARBA00023242"/>
    </source>
</evidence>
<feature type="region of interest" description="Disordered" evidence="6">
    <location>
        <begin position="1266"/>
        <end position="1462"/>
    </location>
</feature>
<dbReference type="GO" id="GO:0005634">
    <property type="term" value="C:nucleus"/>
    <property type="evidence" value="ECO:0007669"/>
    <property type="project" value="UniProtKB-SubCell"/>
</dbReference>
<feature type="compositionally biased region" description="Polar residues" evidence="6">
    <location>
        <begin position="1443"/>
        <end position="1454"/>
    </location>
</feature>
<dbReference type="InterPro" id="IPR039776">
    <property type="entry name" value="Pds5"/>
</dbReference>
<evidence type="ECO:0000313" key="7">
    <source>
        <dbReference type="EMBL" id="KAF2736235.1"/>
    </source>
</evidence>
<accession>A0A9P4R174</accession>
<proteinExistence type="predicted"/>
<dbReference type="InterPro" id="IPR011989">
    <property type="entry name" value="ARM-like"/>
</dbReference>
<evidence type="ECO:0000313" key="8">
    <source>
        <dbReference type="Proteomes" id="UP000799444"/>
    </source>
</evidence>
<keyword evidence="5" id="KW-0131">Cell cycle</keyword>
<feature type="compositionally biased region" description="Acidic residues" evidence="6">
    <location>
        <begin position="1344"/>
        <end position="1353"/>
    </location>
</feature>
<sequence>MATRTRRSAATEAVEEEEEQDGVGRLRFKQPLVGRPGKPITVTELFSRLKALSDELRGLEQEEVDRESLAPVAKELAHQSLLQHKDAGVRAWTACCIVDIFSLCAPDAPYTAPQLKDIFSLIVGKIMPLLADPSNPYNGQHLYVLKSLADIKSIVLITDLPSSGSLIATLFSNCFDVLSGPSKAESGEELSMNVEHHMTQMMSVVIEESSTVSPDVVDTILAQFLLADPAILSSRSKGKKNVPADPKQTTLLRKEAPPAYNMAKSICNANPDKMARLIGSYFSSVIVNFTSGASLSKDGDDLDEDEGRGPSEDELNDTLKAHRLLRELWRCAPGVLRDIIPHLQQELGTENVQLRQLATETFGDMISGIGAAGPPPFPDLNPAAYPSHSLEPSSSTRSYNFLTTPTSQNSFPSQYPGPYHAFLLRKQDKTAAVRASWVTGVGRILMTSAGGVGLDPEEEERLLNSFAQCLIDSEERVRLAAVRAVAHFEFTDIISKIGSNGAMSEPGSILSNLADRVKDKRSVIHAESMTLLAKLWGVAAGAIGEGNERITRLLGPIPSKILEAMYVNDAEINLQVDLALYDALLPLSYPPLKPKAVVNGGSQIVKDSQATGDQGYTEAELDKIRVERQLILVKGLEEKAKKVFFAKQGNQAGIVQYMEAFLQLCEDYNGGVKAGKETKTKLDGLINYYSKTLPDSTVAAADLWKFAETHDRRSYQLIRFCMAPDSDYRKVQKSIKELRKRIEDGPSSSTFLATLNPLLYRVSLLCYNKSHVPAVIDFSRSDEKGLGATAHEILKEMSTKHPKVFSTHVKDLCKALEQEAPTEGHPNPPGAVEDLKACSSFATKFPKDLPLNTKDGRKLVQAFTNFALYGTPPKAAKHAITILMSSDNKKELRAKELLSKSINGFDYGADYFLTRLATLSQLALLAPQECEDDAEALIDIAVNGVLMKPHAMPEEAEQEWMDVPDDDMAARIWALKLLVNRLRSNTIEEGSEENAKLVYKVLSKTVKEGVQAAKTPTPPAHRNLQRLLAANHLIKLSMIRHYDKLLTPTVFNELALVAQDPCSQVRKRFVTKLMKYLGQNKLPSRFYTILFLLAYEPELELQENVLTWMRARRAVFAAQKEATLETIFARLLSLLAHHPDFAKDHETLILSTKYILFYLKCVATPDNLSLIFHVAQRVKGVADGVNPSEQADENLYILSELAQALIRSWEEQNGWSMQSWPAKLKLPAGIFKALPTHEQAQQIADKVWLDEDIVEELDVLVRQAMKNKKRKAVEGAEKPRKKAKSGAGVKKERTKSERAIKTPRKKRRTSGEDGGEDEGEDAAPSSGPRRKSDRRSTAKSYVELDTDEEEEDAQAGAEESSDSEKATPEPEDVEMEDEEEEQMESEPEPEPKPAPPKKSARGRPAKKANGVKTPPKEKAKVAESPKASLPTRGAKSKAKVNGDLSSSPATNGTVRRSGRSRG</sequence>